<reference evidence="1 2" key="1">
    <citation type="journal article" date="2016" name="Nat. Commun.">
        <title>Thousands of microbial genomes shed light on interconnected biogeochemical processes in an aquifer system.</title>
        <authorList>
            <person name="Anantharaman K."/>
            <person name="Brown C.T."/>
            <person name="Hug L.A."/>
            <person name="Sharon I."/>
            <person name="Castelle C.J."/>
            <person name="Probst A.J."/>
            <person name="Thomas B.C."/>
            <person name="Singh A."/>
            <person name="Wilkins M.J."/>
            <person name="Karaoz U."/>
            <person name="Brodie E.L."/>
            <person name="Williams K.H."/>
            <person name="Hubbard S.S."/>
            <person name="Banfield J.F."/>
        </authorList>
    </citation>
    <scope>NUCLEOTIDE SEQUENCE [LARGE SCALE GENOMIC DNA]</scope>
</reference>
<dbReference type="AlphaFoldDB" id="A0A1G2B217"/>
<proteinExistence type="predicted"/>
<organism evidence="1 2">
    <name type="scientific">Candidatus Kerfeldbacteria bacterium RIFCSPLOWO2_01_FULL_48_11</name>
    <dbReference type="NCBI Taxonomy" id="1798543"/>
    <lineage>
        <taxon>Bacteria</taxon>
        <taxon>Candidatus Kerfeldiibacteriota</taxon>
    </lineage>
</organism>
<comment type="caution">
    <text evidence="1">The sequence shown here is derived from an EMBL/GenBank/DDBJ whole genome shotgun (WGS) entry which is preliminary data.</text>
</comment>
<dbReference type="EMBL" id="MHKE01000017">
    <property type="protein sequence ID" value="OGY82796.1"/>
    <property type="molecule type" value="Genomic_DNA"/>
</dbReference>
<name>A0A1G2B217_9BACT</name>
<evidence type="ECO:0000313" key="1">
    <source>
        <dbReference type="EMBL" id="OGY82796.1"/>
    </source>
</evidence>
<dbReference type="STRING" id="1798543.A2898_04345"/>
<evidence type="ECO:0000313" key="2">
    <source>
        <dbReference type="Proteomes" id="UP000179164"/>
    </source>
</evidence>
<sequence>MLVERMREPIRVVVDFDGVKVRPLAFLRAGKRYDVERVNLVYRKRVGSRYVWCFAVSDGGNTYGLEYDPERLIWVLSEIQIE</sequence>
<protein>
    <submittedName>
        <fullName evidence="1">Uncharacterized protein</fullName>
    </submittedName>
</protein>
<accession>A0A1G2B217</accession>
<gene>
    <name evidence="1" type="ORF">A2898_04345</name>
</gene>
<dbReference type="Proteomes" id="UP000179164">
    <property type="component" value="Unassembled WGS sequence"/>
</dbReference>